<dbReference type="PANTHER" id="PTHR43899">
    <property type="entry name" value="RH59310P"/>
    <property type="match status" value="1"/>
</dbReference>
<dbReference type="CDD" id="cd05356">
    <property type="entry name" value="17beta-HSD1_like_SDR_c"/>
    <property type="match status" value="1"/>
</dbReference>
<dbReference type="PRINTS" id="PR00080">
    <property type="entry name" value="SDRFAMILY"/>
</dbReference>
<reference evidence="6" key="1">
    <citation type="submission" date="2025-08" db="UniProtKB">
        <authorList>
            <consortium name="RefSeq"/>
        </authorList>
    </citation>
    <scope>IDENTIFICATION</scope>
    <source>
        <strain evidence="6">15112-1751.03</strain>
        <tissue evidence="6">Whole Adult</tissue>
    </source>
</reference>
<evidence type="ECO:0000256" key="4">
    <source>
        <dbReference type="RuleBase" id="RU000363"/>
    </source>
</evidence>
<dbReference type="GO" id="GO:0005783">
    <property type="term" value="C:endoplasmic reticulum"/>
    <property type="evidence" value="ECO:0007669"/>
    <property type="project" value="TreeGrafter"/>
</dbReference>
<name>A0A6P8XYI0_DROAB</name>
<comment type="similarity">
    <text evidence="1 4">Belongs to the short-chain dehydrogenases/reductases (SDR) family.</text>
</comment>
<protein>
    <submittedName>
        <fullName evidence="6">Very-long-chain 3-oxoacyl-CoA reductase isoform X1</fullName>
    </submittedName>
</protein>
<dbReference type="GeneID" id="117577774"/>
<dbReference type="PIRSF" id="PIRSF000126">
    <property type="entry name" value="11-beta-HSD1"/>
    <property type="match status" value="1"/>
</dbReference>
<sequence length="320" mass="35115">MDENSHLLKILSGIAISIVGFQICRKVLPWIYSNILGPQLVGSSVNLAKMGDWAVITGSTDGIGKAYARELARKGLKLVLISRSLDKLKTVAKEIGDEFGVEVRVIDVDFTAGFEIYDRIRQETAGLDVGVLVNNVGISYSHPDYFLDCYNTNPKFLRDIVSANIHSVTHMTAIFLPGMVVKRKGVVINLSSTAGVIPNPLLSVYSSTKAFVNKFSDDLQTEYKAHGILVQSVQPGFVATNMSKIRKPSVFAPSPQTYVKSALSTLGFANQTAGYLPHALLQLVIHLTEALLGEQFARNVVLKNILGTRKRALRRQEKQQ</sequence>
<dbReference type="InterPro" id="IPR036291">
    <property type="entry name" value="NAD(P)-bd_dom_sf"/>
</dbReference>
<keyword evidence="5" id="KW-1185">Reference proteome</keyword>
<dbReference type="FunFam" id="3.40.50.720:FF:000137">
    <property type="entry name" value="Hydroxysteroid (17-beta) dehydrogenase 3"/>
    <property type="match status" value="1"/>
</dbReference>
<accession>A0A6P8XYI0</accession>
<dbReference type="InterPro" id="IPR051019">
    <property type="entry name" value="VLCFA-Steroid_DH"/>
</dbReference>
<dbReference type="Proteomes" id="UP000515160">
    <property type="component" value="Chromosome X"/>
</dbReference>
<evidence type="ECO:0000256" key="1">
    <source>
        <dbReference type="ARBA" id="ARBA00006484"/>
    </source>
</evidence>
<dbReference type="PANTHER" id="PTHR43899:SF13">
    <property type="entry name" value="RH59310P"/>
    <property type="match status" value="1"/>
</dbReference>
<evidence type="ECO:0000256" key="3">
    <source>
        <dbReference type="ARBA" id="ARBA00023002"/>
    </source>
</evidence>
<dbReference type="RefSeq" id="XP_034118583.1">
    <property type="nucleotide sequence ID" value="XM_034262692.2"/>
</dbReference>
<keyword evidence="3" id="KW-0560">Oxidoreductase</keyword>
<dbReference type="Pfam" id="PF00106">
    <property type="entry name" value="adh_short"/>
    <property type="match status" value="1"/>
</dbReference>
<evidence type="ECO:0000313" key="5">
    <source>
        <dbReference type="Proteomes" id="UP000515160"/>
    </source>
</evidence>
<organism evidence="5 6">
    <name type="scientific">Drosophila albomicans</name>
    <name type="common">Fruit fly</name>
    <dbReference type="NCBI Taxonomy" id="7291"/>
    <lineage>
        <taxon>Eukaryota</taxon>
        <taxon>Metazoa</taxon>
        <taxon>Ecdysozoa</taxon>
        <taxon>Arthropoda</taxon>
        <taxon>Hexapoda</taxon>
        <taxon>Insecta</taxon>
        <taxon>Pterygota</taxon>
        <taxon>Neoptera</taxon>
        <taxon>Endopterygota</taxon>
        <taxon>Diptera</taxon>
        <taxon>Brachycera</taxon>
        <taxon>Muscomorpha</taxon>
        <taxon>Ephydroidea</taxon>
        <taxon>Drosophilidae</taxon>
        <taxon>Drosophila</taxon>
    </lineage>
</organism>
<dbReference type="GO" id="GO:0016491">
    <property type="term" value="F:oxidoreductase activity"/>
    <property type="evidence" value="ECO:0007669"/>
    <property type="project" value="UniProtKB-KW"/>
</dbReference>
<dbReference type="OrthoDB" id="5545019at2759"/>
<dbReference type="CTD" id="31703"/>
<evidence type="ECO:0000313" key="6">
    <source>
        <dbReference type="RefSeq" id="XP_034118583.1"/>
    </source>
</evidence>
<keyword evidence="2" id="KW-0521">NADP</keyword>
<evidence type="ECO:0000256" key="2">
    <source>
        <dbReference type="ARBA" id="ARBA00022857"/>
    </source>
</evidence>
<dbReference type="AlphaFoldDB" id="A0A6P8XYI0"/>
<proteinExistence type="inferred from homology"/>
<dbReference type="SUPFAM" id="SSF51735">
    <property type="entry name" value="NAD(P)-binding Rossmann-fold domains"/>
    <property type="match status" value="1"/>
</dbReference>
<dbReference type="Gene3D" id="3.40.50.720">
    <property type="entry name" value="NAD(P)-binding Rossmann-like Domain"/>
    <property type="match status" value="1"/>
</dbReference>
<gene>
    <name evidence="6" type="primary">LOC117577774</name>
</gene>
<dbReference type="PRINTS" id="PR00081">
    <property type="entry name" value="GDHRDH"/>
</dbReference>
<dbReference type="InterPro" id="IPR002347">
    <property type="entry name" value="SDR_fam"/>
</dbReference>